<name>A0A7S2LY91_9STRA</name>
<proteinExistence type="predicted"/>
<evidence type="ECO:0000313" key="1">
    <source>
        <dbReference type="EMBL" id="CAD9619933.1"/>
    </source>
</evidence>
<dbReference type="EMBL" id="HBGZ01024598">
    <property type="protein sequence ID" value="CAD9619933.1"/>
    <property type="molecule type" value="Transcribed_RNA"/>
</dbReference>
<accession>A0A7S2LY91</accession>
<dbReference type="AlphaFoldDB" id="A0A7S2LY91"/>
<reference evidence="1" key="1">
    <citation type="submission" date="2021-01" db="EMBL/GenBank/DDBJ databases">
        <authorList>
            <person name="Corre E."/>
            <person name="Pelletier E."/>
            <person name="Niang G."/>
            <person name="Scheremetjew M."/>
            <person name="Finn R."/>
            <person name="Kale V."/>
            <person name="Holt S."/>
            <person name="Cochrane G."/>
            <person name="Meng A."/>
            <person name="Brown T."/>
            <person name="Cohen L."/>
        </authorList>
    </citation>
    <scope>NUCLEOTIDE SEQUENCE</scope>
    <source>
        <strain evidence="1">SM1012Den-03</strain>
    </source>
</reference>
<gene>
    <name evidence="1" type="ORF">SMAR0320_LOCUS17448</name>
</gene>
<organism evidence="1">
    <name type="scientific">Skeletonema marinoi</name>
    <dbReference type="NCBI Taxonomy" id="267567"/>
    <lineage>
        <taxon>Eukaryota</taxon>
        <taxon>Sar</taxon>
        <taxon>Stramenopiles</taxon>
        <taxon>Ochrophyta</taxon>
        <taxon>Bacillariophyta</taxon>
        <taxon>Coscinodiscophyceae</taxon>
        <taxon>Thalassiosirophycidae</taxon>
        <taxon>Thalassiosirales</taxon>
        <taxon>Skeletonemataceae</taxon>
        <taxon>Skeletonema</taxon>
        <taxon>Skeletonema marinoi-dohrnii complex</taxon>
    </lineage>
</organism>
<sequence>MTDQQVAHFTEVFNRNRATLALFSKCSTKDELDVVRDAFFLGMASQLCPNEYEAMRESLITDDTAFDAIASSINTDKGLETTVTAARASPHWLDLVTAVHAVSSTVGSDLDGIWNTLEKGRMEWLGAVTSAHPLKVILKEALNKDKNKTRRDEVDMKMVYIYALSLSIESLANESEAWRKVVKMKNKANPLHDYNADLWDPRKEEWRPLDLGVQEAAERGGSSFQAAWDA</sequence>
<protein>
    <submittedName>
        <fullName evidence="1">Uncharacterized protein</fullName>
    </submittedName>
</protein>